<dbReference type="InterPro" id="IPR050259">
    <property type="entry name" value="SDR"/>
</dbReference>
<dbReference type="PANTHER" id="PTHR42879">
    <property type="entry name" value="3-OXOACYL-(ACYL-CARRIER-PROTEIN) REDUCTASE"/>
    <property type="match status" value="1"/>
</dbReference>
<dbReference type="OrthoDB" id="9804774at2"/>
<dbReference type="Gene3D" id="3.40.50.720">
    <property type="entry name" value="NAD(P)-binding Rossmann-like Domain"/>
    <property type="match status" value="1"/>
</dbReference>
<dbReference type="AlphaFoldDB" id="A0A4R5D7X9"/>
<dbReference type="InParanoid" id="A0A4R5D7X9"/>
<organism evidence="3 4">
    <name type="scientific">Jiangella asiatica</name>
    <dbReference type="NCBI Taxonomy" id="2530372"/>
    <lineage>
        <taxon>Bacteria</taxon>
        <taxon>Bacillati</taxon>
        <taxon>Actinomycetota</taxon>
        <taxon>Actinomycetes</taxon>
        <taxon>Jiangellales</taxon>
        <taxon>Jiangellaceae</taxon>
        <taxon>Jiangella</taxon>
    </lineage>
</organism>
<dbReference type="FunFam" id="3.40.50.720:FF:000173">
    <property type="entry name" value="3-oxoacyl-[acyl-carrier protein] reductase"/>
    <property type="match status" value="1"/>
</dbReference>
<comment type="caution">
    <text evidence="3">The sequence shown here is derived from an EMBL/GenBank/DDBJ whole genome shotgun (WGS) entry which is preliminary data.</text>
</comment>
<keyword evidence="2" id="KW-0560">Oxidoreductase</keyword>
<dbReference type="RefSeq" id="WP_131897628.1">
    <property type="nucleotide sequence ID" value="NZ_SMKZ01000030.1"/>
</dbReference>
<reference evidence="3 4" key="1">
    <citation type="submission" date="2019-03" db="EMBL/GenBank/DDBJ databases">
        <title>Draft genome sequences of novel Actinobacteria.</title>
        <authorList>
            <person name="Sahin N."/>
            <person name="Ay H."/>
            <person name="Saygin H."/>
        </authorList>
    </citation>
    <scope>NUCLEOTIDE SEQUENCE [LARGE SCALE GENOMIC DNA]</scope>
    <source>
        <strain evidence="3 4">5K138</strain>
    </source>
</reference>
<dbReference type="PRINTS" id="PR00081">
    <property type="entry name" value="GDHRDH"/>
</dbReference>
<protein>
    <submittedName>
        <fullName evidence="3">SDR family oxidoreductase</fullName>
    </submittedName>
</protein>
<gene>
    <name evidence="3" type="ORF">E1269_19610</name>
</gene>
<dbReference type="Pfam" id="PF13561">
    <property type="entry name" value="adh_short_C2"/>
    <property type="match status" value="1"/>
</dbReference>
<dbReference type="GO" id="GO:0016491">
    <property type="term" value="F:oxidoreductase activity"/>
    <property type="evidence" value="ECO:0007669"/>
    <property type="project" value="UniProtKB-KW"/>
</dbReference>
<evidence type="ECO:0000256" key="2">
    <source>
        <dbReference type="ARBA" id="ARBA00023002"/>
    </source>
</evidence>
<dbReference type="InterPro" id="IPR036291">
    <property type="entry name" value="NAD(P)-bd_dom_sf"/>
</dbReference>
<dbReference type="Proteomes" id="UP000294739">
    <property type="component" value="Unassembled WGS sequence"/>
</dbReference>
<dbReference type="EMBL" id="SMKZ01000030">
    <property type="protein sequence ID" value="TDE07444.1"/>
    <property type="molecule type" value="Genomic_DNA"/>
</dbReference>
<evidence type="ECO:0000313" key="3">
    <source>
        <dbReference type="EMBL" id="TDE07444.1"/>
    </source>
</evidence>
<dbReference type="PRINTS" id="PR00080">
    <property type="entry name" value="SDRFAMILY"/>
</dbReference>
<dbReference type="InterPro" id="IPR002347">
    <property type="entry name" value="SDR_fam"/>
</dbReference>
<dbReference type="SUPFAM" id="SSF51735">
    <property type="entry name" value="NAD(P)-binding Rossmann-fold domains"/>
    <property type="match status" value="1"/>
</dbReference>
<evidence type="ECO:0000256" key="1">
    <source>
        <dbReference type="ARBA" id="ARBA00006484"/>
    </source>
</evidence>
<accession>A0A4R5D7X9</accession>
<proteinExistence type="inferred from homology"/>
<name>A0A4R5D7X9_9ACTN</name>
<sequence length="250" mass="25421">MRTVLVTGAGRNIGLAVARQLAAAGHRVALNARSAQAVEAATEAIVADGGSAVAVPGDVADGAAVRAAVDRAGSAFGEVDVLVHCAGIRVHRDFLDLSDDEWSTPLRVGLDGAFHCAQAVLPAMVRAGWGRLVFVAGVSGQTGAAHRASVVTAKAGLIGLTRALALEFAATGVTVNAISPGMIDTERGPWTSQGDQATTAAHYAGRVGRIPLGRMGRLDEVTAAVEYLVSEQAGFVTGQTLNVNGGMYLA</sequence>
<dbReference type="PANTHER" id="PTHR42879:SF2">
    <property type="entry name" value="3-OXOACYL-[ACYL-CARRIER-PROTEIN] REDUCTASE FABG"/>
    <property type="match status" value="1"/>
</dbReference>
<comment type="similarity">
    <text evidence="1">Belongs to the short-chain dehydrogenases/reductases (SDR) family.</text>
</comment>
<evidence type="ECO:0000313" key="4">
    <source>
        <dbReference type="Proteomes" id="UP000294739"/>
    </source>
</evidence>
<keyword evidence="4" id="KW-1185">Reference proteome</keyword>